<feature type="domain" description="PIG-P" evidence="6">
    <location>
        <begin position="5"/>
        <end position="123"/>
    </location>
</feature>
<name>A0A835YFC7_9CHLO</name>
<evidence type="ECO:0000256" key="5">
    <source>
        <dbReference type="SAM" id="Phobius"/>
    </source>
</evidence>
<dbReference type="AlphaFoldDB" id="A0A835YFC7"/>
<evidence type="ECO:0000313" key="7">
    <source>
        <dbReference type="EMBL" id="KAG2496579.1"/>
    </source>
</evidence>
<dbReference type="InterPro" id="IPR013717">
    <property type="entry name" value="PIG-P"/>
</dbReference>
<evidence type="ECO:0000313" key="8">
    <source>
        <dbReference type="Proteomes" id="UP000612055"/>
    </source>
</evidence>
<proteinExistence type="predicted"/>
<gene>
    <name evidence="7" type="ORF">HYH03_005401</name>
</gene>
<dbReference type="GO" id="GO:0006506">
    <property type="term" value="P:GPI anchor biosynthetic process"/>
    <property type="evidence" value="ECO:0007669"/>
    <property type="project" value="TreeGrafter"/>
</dbReference>
<evidence type="ECO:0000256" key="2">
    <source>
        <dbReference type="ARBA" id="ARBA00022692"/>
    </source>
</evidence>
<keyword evidence="2 5" id="KW-0812">Transmembrane</keyword>
<reference evidence="7" key="1">
    <citation type="journal article" date="2020" name="bioRxiv">
        <title>Comparative genomics of Chlamydomonas.</title>
        <authorList>
            <person name="Craig R.J."/>
            <person name="Hasan A.R."/>
            <person name="Ness R.W."/>
            <person name="Keightley P.D."/>
        </authorList>
    </citation>
    <scope>NUCLEOTIDE SEQUENCE</scope>
    <source>
        <strain evidence="7">CCAP 11/70</strain>
    </source>
</reference>
<dbReference type="Pfam" id="PF08510">
    <property type="entry name" value="PIG-P"/>
    <property type="match status" value="1"/>
</dbReference>
<dbReference type="PANTHER" id="PTHR46346:SF1">
    <property type="entry name" value="PHOSPHATIDYLINOSITOL N-ACETYLGLUCOSAMINYLTRANSFERASE SUBUNIT P"/>
    <property type="match status" value="1"/>
</dbReference>
<dbReference type="PANTHER" id="PTHR46346">
    <property type="entry name" value="PHOSPHATIDYLINOSITOL N-ACETYLGLUCOSAMINYLTRANSFERASE SUBUNIT P"/>
    <property type="match status" value="1"/>
</dbReference>
<protein>
    <recommendedName>
        <fullName evidence="6">PIG-P domain-containing protein</fullName>
    </recommendedName>
</protein>
<sequence length="135" mass="15193">MAGEVEVRGFALMLAVRVLYVAYLAWLFVPETMLHRIGVTYYPSKHWALAGPAWLTLALVWGWWMYEGYNMTLVTPLTSRRQFEDSRCKTPISVGLVSVEHSTENSVPPLCHIPPAQVSRALFGRQHSGSTVRSS</sequence>
<evidence type="ECO:0000259" key="6">
    <source>
        <dbReference type="Pfam" id="PF08510"/>
    </source>
</evidence>
<dbReference type="InterPro" id="IPR052263">
    <property type="entry name" value="GPI_Anchor_Biosynth"/>
</dbReference>
<accession>A0A835YFC7</accession>
<keyword evidence="3 5" id="KW-1133">Transmembrane helix</keyword>
<evidence type="ECO:0000256" key="3">
    <source>
        <dbReference type="ARBA" id="ARBA00022989"/>
    </source>
</evidence>
<keyword evidence="4 5" id="KW-0472">Membrane</keyword>
<organism evidence="7 8">
    <name type="scientific">Edaphochlamys debaryana</name>
    <dbReference type="NCBI Taxonomy" id="47281"/>
    <lineage>
        <taxon>Eukaryota</taxon>
        <taxon>Viridiplantae</taxon>
        <taxon>Chlorophyta</taxon>
        <taxon>core chlorophytes</taxon>
        <taxon>Chlorophyceae</taxon>
        <taxon>CS clade</taxon>
        <taxon>Chlamydomonadales</taxon>
        <taxon>Chlamydomonadales incertae sedis</taxon>
        <taxon>Edaphochlamys</taxon>
    </lineage>
</organism>
<dbReference type="GO" id="GO:0005783">
    <property type="term" value="C:endoplasmic reticulum"/>
    <property type="evidence" value="ECO:0007669"/>
    <property type="project" value="TreeGrafter"/>
</dbReference>
<dbReference type="Proteomes" id="UP000612055">
    <property type="component" value="Unassembled WGS sequence"/>
</dbReference>
<evidence type="ECO:0000256" key="4">
    <source>
        <dbReference type="ARBA" id="ARBA00023136"/>
    </source>
</evidence>
<comment type="caution">
    <text evidence="7">The sequence shown here is derived from an EMBL/GenBank/DDBJ whole genome shotgun (WGS) entry which is preliminary data.</text>
</comment>
<dbReference type="GO" id="GO:0016020">
    <property type="term" value="C:membrane"/>
    <property type="evidence" value="ECO:0007669"/>
    <property type="project" value="UniProtKB-SubCell"/>
</dbReference>
<dbReference type="OrthoDB" id="690928at2759"/>
<comment type="subcellular location">
    <subcellularLocation>
        <location evidence="1">Membrane</location>
        <topology evidence="1">Multi-pass membrane protein</topology>
    </subcellularLocation>
</comment>
<evidence type="ECO:0000256" key="1">
    <source>
        <dbReference type="ARBA" id="ARBA00004141"/>
    </source>
</evidence>
<feature type="transmembrane region" description="Helical" evidence="5">
    <location>
        <begin position="46"/>
        <end position="66"/>
    </location>
</feature>
<dbReference type="EMBL" id="JAEHOE010000018">
    <property type="protein sequence ID" value="KAG2496579.1"/>
    <property type="molecule type" value="Genomic_DNA"/>
</dbReference>
<keyword evidence="8" id="KW-1185">Reference proteome</keyword>
<feature type="transmembrane region" description="Helical" evidence="5">
    <location>
        <begin position="7"/>
        <end position="26"/>
    </location>
</feature>